<gene>
    <name evidence="3" type="ORF">GCM10022288_23630</name>
</gene>
<feature type="chain" id="PRO_5045395540" evidence="2">
    <location>
        <begin position="18"/>
        <end position="106"/>
    </location>
</feature>
<evidence type="ECO:0000256" key="2">
    <source>
        <dbReference type="SAM" id="SignalP"/>
    </source>
</evidence>
<dbReference type="Proteomes" id="UP001500213">
    <property type="component" value="Unassembled WGS sequence"/>
</dbReference>
<feature type="region of interest" description="Disordered" evidence="1">
    <location>
        <begin position="68"/>
        <end position="106"/>
    </location>
</feature>
<protein>
    <submittedName>
        <fullName evidence="3">Uncharacterized protein</fullName>
    </submittedName>
</protein>
<feature type="signal peptide" evidence="2">
    <location>
        <begin position="1"/>
        <end position="17"/>
    </location>
</feature>
<dbReference type="EMBL" id="BAABBX010000015">
    <property type="protein sequence ID" value="GAA4191997.1"/>
    <property type="molecule type" value="Genomic_DNA"/>
</dbReference>
<keyword evidence="4" id="KW-1185">Reference proteome</keyword>
<evidence type="ECO:0000313" key="4">
    <source>
        <dbReference type="Proteomes" id="UP001500213"/>
    </source>
</evidence>
<organism evidence="3 4">
    <name type="scientific">Gryllotalpicola kribbensis</name>
    <dbReference type="NCBI Taxonomy" id="993084"/>
    <lineage>
        <taxon>Bacteria</taxon>
        <taxon>Bacillati</taxon>
        <taxon>Actinomycetota</taxon>
        <taxon>Actinomycetes</taxon>
        <taxon>Micrococcales</taxon>
        <taxon>Microbacteriaceae</taxon>
        <taxon>Gryllotalpicola</taxon>
    </lineage>
</organism>
<name>A0ABP8AW51_9MICO</name>
<reference evidence="4" key="1">
    <citation type="journal article" date="2019" name="Int. J. Syst. Evol. Microbiol.">
        <title>The Global Catalogue of Microorganisms (GCM) 10K type strain sequencing project: providing services to taxonomists for standard genome sequencing and annotation.</title>
        <authorList>
            <consortium name="The Broad Institute Genomics Platform"/>
            <consortium name="The Broad Institute Genome Sequencing Center for Infectious Disease"/>
            <person name="Wu L."/>
            <person name="Ma J."/>
        </authorList>
    </citation>
    <scope>NUCLEOTIDE SEQUENCE [LARGE SCALE GENOMIC DNA]</scope>
    <source>
        <strain evidence="4">JCM 17593</strain>
    </source>
</reference>
<accession>A0ABP8AW51</accession>
<comment type="caution">
    <text evidence="3">The sequence shown here is derived from an EMBL/GenBank/DDBJ whole genome shotgun (WGS) entry which is preliminary data.</text>
</comment>
<sequence length="106" mass="11302">MGASVCALLVSLISVIALTPLDCSGLGVSADGLYNTMRTHEGGEVFRAPRARDREGWDAVELDRRDLQGGWEASPPAEDRVGRRRPRAAGRPLHPVAAPLDGLSLT</sequence>
<evidence type="ECO:0000313" key="3">
    <source>
        <dbReference type="EMBL" id="GAA4191997.1"/>
    </source>
</evidence>
<keyword evidence="2" id="KW-0732">Signal</keyword>
<proteinExistence type="predicted"/>
<evidence type="ECO:0000256" key="1">
    <source>
        <dbReference type="SAM" id="MobiDB-lite"/>
    </source>
</evidence>